<dbReference type="PANTHER" id="PTHR30537">
    <property type="entry name" value="HTH-TYPE TRANSCRIPTIONAL REGULATOR"/>
    <property type="match status" value="1"/>
</dbReference>
<protein>
    <submittedName>
        <fullName evidence="8">LysR family transcriptional regulator</fullName>
    </submittedName>
</protein>
<accession>A0A975SNR7</accession>
<keyword evidence="3" id="KW-0238">DNA-binding</keyword>
<dbReference type="PROSITE" id="PS50931">
    <property type="entry name" value="HTH_LYSR"/>
    <property type="match status" value="1"/>
</dbReference>
<reference evidence="8" key="1">
    <citation type="submission" date="2020-11" db="EMBL/GenBank/DDBJ databases">
        <title>Azospira inquinata sp. nov.</title>
        <authorList>
            <person name="Moe W.M."/>
            <person name="Mikes M.C."/>
        </authorList>
    </citation>
    <scope>NUCLEOTIDE SEQUENCE</scope>
    <source>
        <strain evidence="8">Azo-3</strain>
    </source>
</reference>
<dbReference type="KEGG" id="aiq:Azoinq_03330"/>
<keyword evidence="5" id="KW-0175">Coiled coil</keyword>
<dbReference type="RefSeq" id="WP_216126145.1">
    <property type="nucleotide sequence ID" value="NZ_CP064782.1"/>
</dbReference>
<comment type="similarity">
    <text evidence="1">Belongs to the LysR transcriptional regulatory family.</text>
</comment>
<dbReference type="InterPro" id="IPR058163">
    <property type="entry name" value="LysR-type_TF_proteobact-type"/>
</dbReference>
<evidence type="ECO:0000256" key="3">
    <source>
        <dbReference type="ARBA" id="ARBA00023125"/>
    </source>
</evidence>
<evidence type="ECO:0000313" key="8">
    <source>
        <dbReference type="EMBL" id="QWT49658.1"/>
    </source>
</evidence>
<evidence type="ECO:0000256" key="5">
    <source>
        <dbReference type="SAM" id="Coils"/>
    </source>
</evidence>
<dbReference type="AlphaFoldDB" id="A0A975SNR7"/>
<organism evidence="8 9">
    <name type="scientific">Azospira inquinata</name>
    <dbReference type="NCBI Taxonomy" id="2785627"/>
    <lineage>
        <taxon>Bacteria</taxon>
        <taxon>Pseudomonadati</taxon>
        <taxon>Pseudomonadota</taxon>
        <taxon>Betaproteobacteria</taxon>
        <taxon>Rhodocyclales</taxon>
        <taxon>Rhodocyclaceae</taxon>
        <taxon>Azospira</taxon>
    </lineage>
</organism>
<dbReference type="GO" id="GO:0003677">
    <property type="term" value="F:DNA binding"/>
    <property type="evidence" value="ECO:0007669"/>
    <property type="project" value="UniProtKB-KW"/>
</dbReference>
<evidence type="ECO:0000256" key="1">
    <source>
        <dbReference type="ARBA" id="ARBA00009437"/>
    </source>
</evidence>
<evidence type="ECO:0000256" key="6">
    <source>
        <dbReference type="SAM" id="MobiDB-lite"/>
    </source>
</evidence>
<dbReference type="EMBL" id="CP064782">
    <property type="protein sequence ID" value="QWT49658.1"/>
    <property type="molecule type" value="Genomic_DNA"/>
</dbReference>
<feature type="region of interest" description="Disordered" evidence="6">
    <location>
        <begin position="295"/>
        <end position="331"/>
    </location>
</feature>
<evidence type="ECO:0000313" key="9">
    <source>
        <dbReference type="Proteomes" id="UP000683428"/>
    </source>
</evidence>
<dbReference type="FunFam" id="1.10.10.10:FF:000001">
    <property type="entry name" value="LysR family transcriptional regulator"/>
    <property type="match status" value="1"/>
</dbReference>
<dbReference type="CDD" id="cd08422">
    <property type="entry name" value="PBP2_CrgA_like"/>
    <property type="match status" value="1"/>
</dbReference>
<dbReference type="GO" id="GO:0003700">
    <property type="term" value="F:DNA-binding transcription factor activity"/>
    <property type="evidence" value="ECO:0007669"/>
    <property type="project" value="InterPro"/>
</dbReference>
<evidence type="ECO:0000256" key="2">
    <source>
        <dbReference type="ARBA" id="ARBA00023015"/>
    </source>
</evidence>
<dbReference type="Proteomes" id="UP000683428">
    <property type="component" value="Chromosome"/>
</dbReference>
<gene>
    <name evidence="8" type="ORF">Azoinq_03330</name>
</gene>
<dbReference type="InterPro" id="IPR005119">
    <property type="entry name" value="LysR_subst-bd"/>
</dbReference>
<dbReference type="Pfam" id="PF03466">
    <property type="entry name" value="LysR_substrate"/>
    <property type="match status" value="1"/>
</dbReference>
<evidence type="ECO:0000256" key="4">
    <source>
        <dbReference type="ARBA" id="ARBA00023163"/>
    </source>
</evidence>
<keyword evidence="2" id="KW-0805">Transcription regulation</keyword>
<feature type="coiled-coil region" evidence="5">
    <location>
        <begin position="62"/>
        <end position="89"/>
    </location>
</feature>
<feature type="domain" description="HTH lysR-type" evidence="7">
    <location>
        <begin position="1"/>
        <end position="59"/>
    </location>
</feature>
<sequence>MDRLTDLALYVAVVDTGSMSAAARRLETTPAQVSKRLQLLEASLGARLLHRTTRRLTPTTEGERFLERCRNILEEVREAEAEIRAEQSQPAGIIKLTASASFGRRHIAPALPQFLARYPAVQIHLLLTDAVVDLVEEGLDLAIRIGAAPDSRLVAFPLAVNRRVLCASPAYLATHGRPQTPEDLAGHNCLLLDRPGIREQSWRLQGPTQLHRVKVRGNLVVNNGEVIGAAAEAGLGIAIKSTWDIGEALGAGRLERVLPDYRLPEADLVALTPHRRHLQRKVRLLIDHLKQHFGPEPYWDRETTTGEGRGPAAPQPAAEDGARENGGQTAD</sequence>
<keyword evidence="9" id="KW-1185">Reference proteome</keyword>
<evidence type="ECO:0000259" key="7">
    <source>
        <dbReference type="PROSITE" id="PS50931"/>
    </source>
</evidence>
<name>A0A975SNR7_9RHOO</name>
<dbReference type="InterPro" id="IPR000847">
    <property type="entry name" value="LysR_HTH_N"/>
</dbReference>
<dbReference type="FunFam" id="3.40.190.290:FF:000001">
    <property type="entry name" value="Transcriptional regulator, LysR family"/>
    <property type="match status" value="1"/>
</dbReference>
<dbReference type="Pfam" id="PF00126">
    <property type="entry name" value="HTH_1"/>
    <property type="match status" value="1"/>
</dbReference>
<dbReference type="PANTHER" id="PTHR30537:SF5">
    <property type="entry name" value="HTH-TYPE TRANSCRIPTIONAL ACTIVATOR TTDR-RELATED"/>
    <property type="match status" value="1"/>
</dbReference>
<proteinExistence type="inferred from homology"/>
<keyword evidence="4" id="KW-0804">Transcription</keyword>